<reference evidence="1 2" key="1">
    <citation type="submission" date="2023-12" db="EMBL/GenBank/DDBJ databases">
        <title>A high-quality genome assembly for Dillenia turbinata (Dilleniales).</title>
        <authorList>
            <person name="Chanderbali A."/>
        </authorList>
    </citation>
    <scope>NUCLEOTIDE SEQUENCE [LARGE SCALE GENOMIC DNA]</scope>
    <source>
        <strain evidence="1">LSX21</strain>
        <tissue evidence="1">Leaf</tissue>
    </source>
</reference>
<dbReference type="SUPFAM" id="SSF81878">
    <property type="entry name" value="BRCA2 tower domain"/>
    <property type="match status" value="1"/>
</dbReference>
<evidence type="ECO:0000313" key="1">
    <source>
        <dbReference type="EMBL" id="KAK6920437.1"/>
    </source>
</evidence>
<dbReference type="SUPFAM" id="SSF47874">
    <property type="entry name" value="Annexin"/>
    <property type="match status" value="1"/>
</dbReference>
<dbReference type="Gene3D" id="1.10.220.10">
    <property type="entry name" value="Annexin"/>
    <property type="match status" value="1"/>
</dbReference>
<dbReference type="InterPro" id="IPR037104">
    <property type="entry name" value="Annexin_sf"/>
</dbReference>
<protein>
    <submittedName>
        <fullName evidence="1">Annexin repeat</fullName>
    </submittedName>
</protein>
<dbReference type="GO" id="GO:0005544">
    <property type="term" value="F:calcium-dependent phospholipid binding"/>
    <property type="evidence" value="ECO:0007669"/>
    <property type="project" value="InterPro"/>
</dbReference>
<evidence type="ECO:0000313" key="2">
    <source>
        <dbReference type="Proteomes" id="UP001370490"/>
    </source>
</evidence>
<comment type="caution">
    <text evidence="1">The sequence shown here is derived from an EMBL/GenBank/DDBJ whole genome shotgun (WGS) entry which is preliminary data.</text>
</comment>
<accession>A0AAN8V0P2</accession>
<gene>
    <name evidence="1" type="ORF">RJ641_014115</name>
</gene>
<organism evidence="1 2">
    <name type="scientific">Dillenia turbinata</name>
    <dbReference type="NCBI Taxonomy" id="194707"/>
    <lineage>
        <taxon>Eukaryota</taxon>
        <taxon>Viridiplantae</taxon>
        <taxon>Streptophyta</taxon>
        <taxon>Embryophyta</taxon>
        <taxon>Tracheophyta</taxon>
        <taxon>Spermatophyta</taxon>
        <taxon>Magnoliopsida</taxon>
        <taxon>eudicotyledons</taxon>
        <taxon>Gunneridae</taxon>
        <taxon>Pentapetalae</taxon>
        <taxon>Dilleniales</taxon>
        <taxon>Dilleniaceae</taxon>
        <taxon>Dillenia</taxon>
    </lineage>
</organism>
<keyword evidence="2" id="KW-1185">Reference proteome</keyword>
<proteinExistence type="predicted"/>
<dbReference type="GO" id="GO:0005509">
    <property type="term" value="F:calcium ion binding"/>
    <property type="evidence" value="ECO:0007669"/>
    <property type="project" value="InterPro"/>
</dbReference>
<dbReference type="AlphaFoldDB" id="A0AAN8V0P2"/>
<dbReference type="Proteomes" id="UP001370490">
    <property type="component" value="Unassembled WGS sequence"/>
</dbReference>
<name>A0AAN8V0P2_9MAGN</name>
<dbReference type="EMBL" id="JBAMMX010000020">
    <property type="protein sequence ID" value="KAK6920437.1"/>
    <property type="molecule type" value="Genomic_DNA"/>
</dbReference>
<sequence>MNVAKLEALYLNEAIEGKQLDHDDVVRILSNRIVYQLKATFDFYKEYSKEVPLIRRSAIVEGIVSDFQRTGKMCTFIDSDSEEGAKIFRQLETVANPEMLMAEMSSEQLASFTNYQAKLEASFESLGWDI</sequence>